<evidence type="ECO:0008006" key="4">
    <source>
        <dbReference type="Google" id="ProtNLM"/>
    </source>
</evidence>
<evidence type="ECO:0000313" key="2">
    <source>
        <dbReference type="EMBL" id="PZQ19177.1"/>
    </source>
</evidence>
<proteinExistence type="predicted"/>
<evidence type="ECO:0000313" key="3">
    <source>
        <dbReference type="Proteomes" id="UP000249577"/>
    </source>
</evidence>
<dbReference type="Pfam" id="PF06258">
    <property type="entry name" value="Mito_fiss_Elm1"/>
    <property type="match status" value="1"/>
</dbReference>
<feature type="compositionally biased region" description="Basic and acidic residues" evidence="1">
    <location>
        <begin position="19"/>
        <end position="28"/>
    </location>
</feature>
<comment type="caution">
    <text evidence="2">The sequence shown here is derived from an EMBL/GenBank/DDBJ whole genome shotgun (WGS) entry which is preliminary data.</text>
</comment>
<sequence length="405" mass="43020">MGIRTPSQAARRAAALTEAHGRAHEPPEIRATLMDDPQGMDDPKGSAGRLVWLLTDDRPGNRSQAIGTARALGWPYDEKRLVFNDRSKRATPRLGATLETLDEASRVALAPPWPDLVIGAGRRVAPVARFVGRASRGRARVVLVGRRTPSEDVDLAIRCAYFTQVHGPRVLELALPPTKVDAAALAAAGRAPDPFEGLARPRCAVLVGGPTGAHLFDAAFAEAMARDLAAAARDAGASLAFVTSRRTPADAVAAMRRGAPGALVREWRPDGPPDAILAVFAQADLLAVTGESESMLAEAVASGKPLTILPLAEHRAGWKQRIRDRVARAALGSGPLAGLCAKAMREGWVAPRRDLSALHAVIESHGWGKVFDGRLDATAPAPRDEDRLVRERILALFPHAGEATT</sequence>
<dbReference type="EMBL" id="QFPN01000001">
    <property type="protein sequence ID" value="PZQ19177.1"/>
    <property type="molecule type" value="Genomic_DNA"/>
</dbReference>
<accession>A0A2W5MH13</accession>
<protein>
    <recommendedName>
        <fullName evidence="4">Nucleoside-diphosphate sugar epimerase</fullName>
    </recommendedName>
</protein>
<dbReference type="Proteomes" id="UP000249577">
    <property type="component" value="Unassembled WGS sequence"/>
</dbReference>
<gene>
    <name evidence="2" type="ORF">DI565_01995</name>
</gene>
<feature type="region of interest" description="Disordered" evidence="1">
    <location>
        <begin position="1"/>
        <end position="40"/>
    </location>
</feature>
<dbReference type="InterPro" id="IPR009367">
    <property type="entry name" value="Elm1-like"/>
</dbReference>
<organism evidence="2 3">
    <name type="scientific">Ancylobacter novellus</name>
    <name type="common">Thiobacillus novellus</name>
    <dbReference type="NCBI Taxonomy" id="921"/>
    <lineage>
        <taxon>Bacteria</taxon>
        <taxon>Pseudomonadati</taxon>
        <taxon>Pseudomonadota</taxon>
        <taxon>Alphaproteobacteria</taxon>
        <taxon>Hyphomicrobiales</taxon>
        <taxon>Xanthobacteraceae</taxon>
        <taxon>Ancylobacter</taxon>
    </lineage>
</organism>
<name>A0A2W5MH13_ANCNO</name>
<evidence type="ECO:0000256" key="1">
    <source>
        <dbReference type="SAM" id="MobiDB-lite"/>
    </source>
</evidence>
<reference evidence="2 3" key="1">
    <citation type="submission" date="2017-08" db="EMBL/GenBank/DDBJ databases">
        <title>Infants hospitalized years apart are colonized by the same room-sourced microbial strains.</title>
        <authorList>
            <person name="Brooks B."/>
            <person name="Olm M.R."/>
            <person name="Firek B.A."/>
            <person name="Baker R."/>
            <person name="Thomas B.C."/>
            <person name="Morowitz M.J."/>
            <person name="Banfield J.F."/>
        </authorList>
    </citation>
    <scope>NUCLEOTIDE SEQUENCE [LARGE SCALE GENOMIC DNA]</scope>
    <source>
        <strain evidence="2">S2_005_003_R2_43</strain>
    </source>
</reference>
<dbReference type="AlphaFoldDB" id="A0A2W5MH13"/>